<evidence type="ECO:0000313" key="8">
    <source>
        <dbReference type="EMBL" id="PFH63062.1"/>
    </source>
</evidence>
<dbReference type="OrthoDB" id="16516at2759"/>
<keyword evidence="1" id="KW-0698">rRNA processing</keyword>
<dbReference type="CDD" id="cd06137">
    <property type="entry name" value="DEDDh_RNase"/>
    <property type="match status" value="1"/>
</dbReference>
<comment type="function">
    <text evidence="5">Exoribonuclease involved in ribosome biosynthesis. Involved in the processing of ITS1, the internal transcribed spacer localized between the 18S and 5.8S rRNAs.</text>
</comment>
<dbReference type="GO" id="GO:0003676">
    <property type="term" value="F:nucleic acid binding"/>
    <property type="evidence" value="ECO:0007669"/>
    <property type="project" value="InterPro"/>
</dbReference>
<dbReference type="GO" id="GO:0005634">
    <property type="term" value="C:nucleus"/>
    <property type="evidence" value="ECO:0007669"/>
    <property type="project" value="TreeGrafter"/>
</dbReference>
<dbReference type="GO" id="GO:0004527">
    <property type="term" value="F:exonuclease activity"/>
    <property type="evidence" value="ECO:0007669"/>
    <property type="project" value="UniProtKB-KW"/>
</dbReference>
<comment type="caution">
    <text evidence="8">The sequence shown here is derived from an EMBL/GenBank/DDBJ whole genome shotgun (WGS) entry which is preliminary data.</text>
</comment>
<dbReference type="SUPFAM" id="SSF53098">
    <property type="entry name" value="Ribonuclease H-like"/>
    <property type="match status" value="1"/>
</dbReference>
<evidence type="ECO:0000256" key="1">
    <source>
        <dbReference type="ARBA" id="ARBA00022552"/>
    </source>
</evidence>
<dbReference type="GO" id="GO:0006364">
    <property type="term" value="P:rRNA processing"/>
    <property type="evidence" value="ECO:0007669"/>
    <property type="project" value="UniProtKB-KW"/>
</dbReference>
<evidence type="ECO:0000259" key="7">
    <source>
        <dbReference type="SMART" id="SM00479"/>
    </source>
</evidence>
<gene>
    <name evidence="8" type="ORF">XA68_10065</name>
</gene>
<reference evidence="8 9" key="1">
    <citation type="journal article" date="2015" name="BMC Genomics">
        <title>Gene expression during zombie ant biting behavior reflects the complexity underlying fungal parasitic behavioral manipulation.</title>
        <authorList>
            <person name="de Bekker C."/>
            <person name="Ohm R.A."/>
            <person name="Loreto R.G."/>
            <person name="Sebastian A."/>
            <person name="Albert I."/>
            <person name="Merrow M."/>
            <person name="Brachmann A."/>
            <person name="Hughes D.P."/>
        </authorList>
    </citation>
    <scope>NUCLEOTIDE SEQUENCE [LARGE SCALE GENOMIC DNA]</scope>
    <source>
        <strain evidence="8 9">SC16a</strain>
    </source>
</reference>
<feature type="compositionally biased region" description="Low complexity" evidence="6">
    <location>
        <begin position="68"/>
        <end position="78"/>
    </location>
</feature>
<keyword evidence="9" id="KW-1185">Reference proteome</keyword>
<evidence type="ECO:0000256" key="3">
    <source>
        <dbReference type="ARBA" id="ARBA00022801"/>
    </source>
</evidence>
<proteinExistence type="predicted"/>
<feature type="domain" description="Exonuclease" evidence="7">
    <location>
        <begin position="153"/>
        <end position="351"/>
    </location>
</feature>
<dbReference type="AlphaFoldDB" id="A0A2A9PRC4"/>
<keyword evidence="4" id="KW-0269">Exonuclease</keyword>
<feature type="region of interest" description="Disordered" evidence="6">
    <location>
        <begin position="272"/>
        <end position="311"/>
    </location>
</feature>
<reference evidence="8 9" key="2">
    <citation type="journal article" date="2017" name="Sci. Rep.">
        <title>Ant-infecting Ophiocordyceps genomes reveal a high diversity of potential behavioral manipulation genes and a possible major role for enterotoxins.</title>
        <authorList>
            <person name="de Bekker C."/>
            <person name="Ohm R.A."/>
            <person name="Evans H.C."/>
            <person name="Brachmann A."/>
            <person name="Hughes D.P."/>
        </authorList>
    </citation>
    <scope>NUCLEOTIDE SEQUENCE [LARGE SCALE GENOMIC DNA]</scope>
    <source>
        <strain evidence="8 9">SC16a</strain>
    </source>
</reference>
<dbReference type="InterPro" id="IPR013520">
    <property type="entry name" value="Ribonucl_H"/>
</dbReference>
<keyword evidence="3" id="KW-0378">Hydrolase</keyword>
<dbReference type="EMBL" id="LAZP02000010">
    <property type="protein sequence ID" value="PFH63062.1"/>
    <property type="molecule type" value="Genomic_DNA"/>
</dbReference>
<accession>A0A2A9PRC4</accession>
<dbReference type="InterPro" id="IPR036397">
    <property type="entry name" value="RNaseH_sf"/>
</dbReference>
<evidence type="ECO:0000313" key="9">
    <source>
        <dbReference type="Proteomes" id="UP000037136"/>
    </source>
</evidence>
<dbReference type="Proteomes" id="UP000037136">
    <property type="component" value="Unassembled WGS sequence"/>
</dbReference>
<feature type="region of interest" description="Disordered" evidence="6">
    <location>
        <begin position="66"/>
        <end position="87"/>
    </location>
</feature>
<evidence type="ECO:0000256" key="4">
    <source>
        <dbReference type="ARBA" id="ARBA00022839"/>
    </source>
</evidence>
<dbReference type="PANTHER" id="PTHR12801:SF45">
    <property type="entry name" value="RNA EXONUCLEASE 4"/>
    <property type="match status" value="1"/>
</dbReference>
<evidence type="ECO:0000256" key="5">
    <source>
        <dbReference type="ARBA" id="ARBA00025599"/>
    </source>
</evidence>
<evidence type="ECO:0000256" key="6">
    <source>
        <dbReference type="SAM" id="MobiDB-lite"/>
    </source>
</evidence>
<sequence>MAADYGPILYSPDYLDRLRGLVLTQDELHRAAYVLGQLSPHDLEWKRRCVRCCRAMKSNKCRARKRQAAGAPASAAPQDPDKPDKPDEIIVRCKFHPGVISRKRWTCCRNHISAKPCAQDEWHSPRLYAVGELETNWIFYATPSTSPPFQPAAVVVIDCEMGTACSGESELIRVSVVDYFSRNVLLDRLVLPDAKMSHYNTRYSGISKPMMDDALRRGRCFLGRDEARIAVLRLIGPKTIVVGHAGNQDLTSLRWIHSFVIDTLHIEKKRRKDKSEAEDAAVAAQRPAPPLQTNPDDEKDAAPRHETGLSLKALARERLNREIQTKGKGHDSVEDALATRDLLHWYVTHPD</sequence>
<dbReference type="Gene3D" id="3.30.420.10">
    <property type="entry name" value="Ribonuclease H-like superfamily/Ribonuclease H"/>
    <property type="match status" value="1"/>
</dbReference>
<dbReference type="GO" id="GO:0000027">
    <property type="term" value="P:ribosomal large subunit assembly"/>
    <property type="evidence" value="ECO:0007669"/>
    <property type="project" value="TreeGrafter"/>
</dbReference>
<dbReference type="SMART" id="SM00479">
    <property type="entry name" value="EXOIII"/>
    <property type="match status" value="1"/>
</dbReference>
<evidence type="ECO:0000256" key="2">
    <source>
        <dbReference type="ARBA" id="ARBA00022722"/>
    </source>
</evidence>
<name>A0A2A9PRC4_OPHUN</name>
<keyword evidence="2" id="KW-0540">Nuclease</keyword>
<dbReference type="InterPro" id="IPR012337">
    <property type="entry name" value="RNaseH-like_sf"/>
</dbReference>
<organism evidence="8 9">
    <name type="scientific">Ophiocordyceps unilateralis</name>
    <name type="common">Zombie-ant fungus</name>
    <name type="synonym">Torrubia unilateralis</name>
    <dbReference type="NCBI Taxonomy" id="268505"/>
    <lineage>
        <taxon>Eukaryota</taxon>
        <taxon>Fungi</taxon>
        <taxon>Dikarya</taxon>
        <taxon>Ascomycota</taxon>
        <taxon>Pezizomycotina</taxon>
        <taxon>Sordariomycetes</taxon>
        <taxon>Hypocreomycetidae</taxon>
        <taxon>Hypocreales</taxon>
        <taxon>Ophiocordycipitaceae</taxon>
        <taxon>Ophiocordyceps</taxon>
    </lineage>
</organism>
<dbReference type="PANTHER" id="PTHR12801">
    <property type="entry name" value="RNA EXONUCLEASE REXO1 / RECO3 FAMILY MEMBER-RELATED"/>
    <property type="match status" value="1"/>
</dbReference>
<dbReference type="STRING" id="268505.A0A2A9PRC4"/>
<protein>
    <recommendedName>
        <fullName evidence="7">Exonuclease domain-containing protein</fullName>
    </recommendedName>
</protein>
<dbReference type="InterPro" id="IPR047021">
    <property type="entry name" value="REXO1/3/4-like"/>
</dbReference>